<organism evidence="1 2">
    <name type="scientific">Vermiconidia calcicola</name>
    <dbReference type="NCBI Taxonomy" id="1690605"/>
    <lineage>
        <taxon>Eukaryota</taxon>
        <taxon>Fungi</taxon>
        <taxon>Dikarya</taxon>
        <taxon>Ascomycota</taxon>
        <taxon>Pezizomycotina</taxon>
        <taxon>Dothideomycetes</taxon>
        <taxon>Dothideomycetidae</taxon>
        <taxon>Mycosphaerellales</taxon>
        <taxon>Extremaceae</taxon>
        <taxon>Vermiconidia</taxon>
    </lineage>
</organism>
<proteinExistence type="predicted"/>
<keyword evidence="2" id="KW-1185">Reference proteome</keyword>
<dbReference type="EMBL" id="JAUTXU010000087">
    <property type="protein sequence ID" value="KAK3710110.1"/>
    <property type="molecule type" value="Genomic_DNA"/>
</dbReference>
<sequence length="198" mass="21495">MESATGTIADPLDSLLSLEDQYYTEGFNLGVADGSRAGRIEGRIFGLEKGFEKFAGMGRLGGRAAVWKARTEDGGDGESGVKLDTSERLTKHIHRLHTLTDVSTLSTENSEDAVSEFDDRFKDATAKARLISRIVGEDEAYHETTSASSAQLSPGKRASLRMREDETESNEPKGRGKGTGEMEDFAGLRLTTRTKKTG</sequence>
<name>A0ACC3N632_9PEZI</name>
<comment type="caution">
    <text evidence="1">The sequence shown here is derived from an EMBL/GenBank/DDBJ whole genome shotgun (WGS) entry which is preliminary data.</text>
</comment>
<gene>
    <name evidence="1" type="ORF">LTR37_010541</name>
</gene>
<accession>A0ACC3N632</accession>
<evidence type="ECO:0000313" key="1">
    <source>
        <dbReference type="EMBL" id="KAK3710110.1"/>
    </source>
</evidence>
<dbReference type="Proteomes" id="UP001281147">
    <property type="component" value="Unassembled WGS sequence"/>
</dbReference>
<protein>
    <submittedName>
        <fullName evidence="1">Uncharacterized protein</fullName>
    </submittedName>
</protein>
<evidence type="ECO:0000313" key="2">
    <source>
        <dbReference type="Proteomes" id="UP001281147"/>
    </source>
</evidence>
<reference evidence="1" key="1">
    <citation type="submission" date="2023-07" db="EMBL/GenBank/DDBJ databases">
        <title>Black Yeasts Isolated from many extreme environments.</title>
        <authorList>
            <person name="Coleine C."/>
            <person name="Stajich J.E."/>
            <person name="Selbmann L."/>
        </authorList>
    </citation>
    <scope>NUCLEOTIDE SEQUENCE</scope>
    <source>
        <strain evidence="1">CCFEE 5714</strain>
    </source>
</reference>